<dbReference type="Pfam" id="PF00486">
    <property type="entry name" value="Trans_reg_C"/>
    <property type="match status" value="1"/>
</dbReference>
<evidence type="ECO:0000313" key="10">
    <source>
        <dbReference type="Proteomes" id="UP001500037"/>
    </source>
</evidence>
<dbReference type="EMBL" id="BAAALF010000026">
    <property type="protein sequence ID" value="GAA1230296.1"/>
    <property type="molecule type" value="Genomic_DNA"/>
</dbReference>
<accession>A0ABP4GMU6</accession>
<gene>
    <name evidence="9" type="primary">afsR_2</name>
    <name evidence="9" type="ORF">GCM10009665_20870</name>
</gene>
<dbReference type="InterPro" id="IPR036388">
    <property type="entry name" value="WH-like_DNA-bd_sf"/>
</dbReference>
<dbReference type="SUPFAM" id="SSF48452">
    <property type="entry name" value="TPR-like"/>
    <property type="match status" value="2"/>
</dbReference>
<evidence type="ECO:0000256" key="7">
    <source>
        <dbReference type="SAM" id="MobiDB-lite"/>
    </source>
</evidence>
<dbReference type="PROSITE" id="PS51755">
    <property type="entry name" value="OMPR_PHOB"/>
    <property type="match status" value="1"/>
</dbReference>
<dbReference type="SMART" id="SM01043">
    <property type="entry name" value="BTAD"/>
    <property type="match status" value="1"/>
</dbReference>
<evidence type="ECO:0000256" key="2">
    <source>
        <dbReference type="ARBA" id="ARBA00023012"/>
    </source>
</evidence>
<keyword evidence="5" id="KW-0804">Transcription</keyword>
<comment type="caution">
    <text evidence="9">The sequence shown here is derived from an EMBL/GenBank/DDBJ whole genome shotgun (WGS) entry which is preliminary data.</text>
</comment>
<protein>
    <submittedName>
        <fullName evidence="9">Transcriptional regulator AfsR</fullName>
    </submittedName>
</protein>
<dbReference type="Gene3D" id="1.10.10.10">
    <property type="entry name" value="Winged helix-like DNA-binding domain superfamily/Winged helix DNA-binding domain"/>
    <property type="match status" value="1"/>
</dbReference>
<reference evidence="10" key="1">
    <citation type="journal article" date="2019" name="Int. J. Syst. Evol. Microbiol.">
        <title>The Global Catalogue of Microorganisms (GCM) 10K type strain sequencing project: providing services to taxonomists for standard genome sequencing and annotation.</title>
        <authorList>
            <consortium name="The Broad Institute Genomics Platform"/>
            <consortium name="The Broad Institute Genome Sequencing Center for Infectious Disease"/>
            <person name="Wu L."/>
            <person name="Ma J."/>
        </authorList>
    </citation>
    <scope>NUCLEOTIDE SEQUENCE [LARGE SCALE GENOMIC DNA]</scope>
    <source>
        <strain evidence="10">JCM 13004</strain>
    </source>
</reference>
<feature type="domain" description="OmpR/PhoB-type" evidence="8">
    <location>
        <begin position="1"/>
        <end position="64"/>
    </location>
</feature>
<feature type="DNA-binding region" description="OmpR/PhoB-type" evidence="6">
    <location>
        <begin position="1"/>
        <end position="64"/>
    </location>
</feature>
<dbReference type="InterPro" id="IPR051677">
    <property type="entry name" value="AfsR-DnrI-RedD_regulator"/>
</dbReference>
<dbReference type="InterPro" id="IPR011990">
    <property type="entry name" value="TPR-like_helical_dom_sf"/>
</dbReference>
<organism evidence="9 10">
    <name type="scientific">Kitasatospora nipponensis</name>
    <dbReference type="NCBI Taxonomy" id="258049"/>
    <lineage>
        <taxon>Bacteria</taxon>
        <taxon>Bacillati</taxon>
        <taxon>Actinomycetota</taxon>
        <taxon>Actinomycetes</taxon>
        <taxon>Kitasatosporales</taxon>
        <taxon>Streptomycetaceae</taxon>
        <taxon>Kitasatospora</taxon>
    </lineage>
</organism>
<dbReference type="PRINTS" id="PR00364">
    <property type="entry name" value="DISEASERSIST"/>
</dbReference>
<evidence type="ECO:0000259" key="8">
    <source>
        <dbReference type="PROSITE" id="PS51755"/>
    </source>
</evidence>
<dbReference type="PANTHER" id="PTHR35807">
    <property type="entry name" value="TRANSCRIPTIONAL REGULATOR REDD-RELATED"/>
    <property type="match status" value="1"/>
</dbReference>
<feature type="region of interest" description="Disordered" evidence="7">
    <location>
        <begin position="226"/>
        <end position="245"/>
    </location>
</feature>
<keyword evidence="4 6" id="KW-0238">DNA-binding</keyword>
<feature type="compositionally biased region" description="Basic and acidic residues" evidence="7">
    <location>
        <begin position="227"/>
        <end position="239"/>
    </location>
</feature>
<evidence type="ECO:0000256" key="5">
    <source>
        <dbReference type="ARBA" id="ARBA00023163"/>
    </source>
</evidence>
<dbReference type="InterPro" id="IPR027417">
    <property type="entry name" value="P-loop_NTPase"/>
</dbReference>
<evidence type="ECO:0000256" key="1">
    <source>
        <dbReference type="ARBA" id="ARBA00005820"/>
    </source>
</evidence>
<keyword evidence="10" id="KW-1185">Reference proteome</keyword>
<dbReference type="Pfam" id="PF03704">
    <property type="entry name" value="BTAD"/>
    <property type="match status" value="1"/>
</dbReference>
<evidence type="ECO:0000256" key="3">
    <source>
        <dbReference type="ARBA" id="ARBA00023015"/>
    </source>
</evidence>
<dbReference type="PANTHER" id="PTHR35807:SF1">
    <property type="entry name" value="TRANSCRIPTIONAL REGULATOR REDD"/>
    <property type="match status" value="1"/>
</dbReference>
<dbReference type="Gene3D" id="1.25.40.10">
    <property type="entry name" value="Tetratricopeptide repeat domain"/>
    <property type="match status" value="3"/>
</dbReference>
<evidence type="ECO:0000313" key="9">
    <source>
        <dbReference type="EMBL" id="GAA1230296.1"/>
    </source>
</evidence>
<dbReference type="Proteomes" id="UP001500037">
    <property type="component" value="Unassembled WGS sequence"/>
</dbReference>
<name>A0ABP4GMU6_9ACTN</name>
<dbReference type="InterPro" id="IPR001867">
    <property type="entry name" value="OmpR/PhoB-type_DNA-bd"/>
</dbReference>
<dbReference type="CDD" id="cd15831">
    <property type="entry name" value="BTAD"/>
    <property type="match status" value="1"/>
</dbReference>
<evidence type="ECO:0000256" key="4">
    <source>
        <dbReference type="ARBA" id="ARBA00023125"/>
    </source>
</evidence>
<dbReference type="InterPro" id="IPR016032">
    <property type="entry name" value="Sig_transdc_resp-reg_C-effctor"/>
</dbReference>
<evidence type="ECO:0000256" key="6">
    <source>
        <dbReference type="PROSITE-ProRule" id="PRU01091"/>
    </source>
</evidence>
<dbReference type="Gene3D" id="3.40.50.300">
    <property type="entry name" value="P-loop containing nucleotide triphosphate hydrolases"/>
    <property type="match status" value="1"/>
</dbReference>
<dbReference type="SUPFAM" id="SSF46894">
    <property type="entry name" value="C-terminal effector domain of the bipartite response regulators"/>
    <property type="match status" value="1"/>
</dbReference>
<keyword evidence="3" id="KW-0805">Transcription regulation</keyword>
<comment type="similarity">
    <text evidence="1">Belongs to the AfsR/DnrI/RedD regulatory family.</text>
</comment>
<sequence length="951" mass="101666">MLLAHPGRPLTAARLAEGIFDEDNPPTRPKSVVATHAYRLRRALRDHHAEHLLVTVNGGYRLDVPAESLDSVVFERLVAQAQESATDRARARDLLTRALSLHRGEPLAGLPGSHAVELRRHLAERRVAALEARLALDVDLGDNPSCLVELDQAVFAHPFRERFRALLMLEYHLADRPAEARAVYADARRDYHAEGLDCPELDALHARIRRADPTLATATRPAGRLVAPHERPAPDRGTDSSHVPVPEQLPTPLADFTGRQGAVAELTAALTRPDPGAVVISAVNGIGGAGKTSLAVHVAHLLRARFPDGRLHLDLRGTQADPLDPAEALGLLLAALGVADREIPACPGERAALYRTTVAGRRLLVLLDDAASTEQIAPLLPGAPTCAVLVTSRVWLTGLPGAHHLHLDAMEPAEALDLLTAATSRARTEAEPEAATAIVTACGLLPLAIRVAASRLSADPAQGLAGLACALTDERTRLAELTHHHLAVEPVLALSYARLNPEQARALRLLALPEAPVLALDPAAALLDRSQECTRALLETLVDLNLLNSPAADRYGLHDLLRVFARRRSTGEDTPQEVSAAYARLLAFCLATARNAEATAHHVEHDRRSLITTETAAPGRTFETVEEATAWLRDQTGLHQAVIRRACQDPALPLAQAADLTDKMGSILFGHDYVTTVGELAARVAAAAPARGERDAEALARSVRGSMLWHAGSYAAAGRELRRCLPLCEGAALRRLRANVLQLLGANARVLRDFEAAICPLEEAASLFHRLDDETAEGLALGELGYVQARCGHLSQARTAGERCAELTGGEVSISSSVGSYYLARILHLCGDLTRALERAEAALARFRSFGMPAFQAATGGLIARIHLTAGRPTDAVRAAEEALAPAHRVGGMLEGTVLRTLGQALAALGHRSRAGACLGQAREHFRRLDLDADAAETERLLGVLIECPSP</sequence>
<keyword evidence="2" id="KW-0902">Two-component regulatory system</keyword>
<proteinExistence type="inferred from homology"/>
<dbReference type="InterPro" id="IPR005158">
    <property type="entry name" value="BTAD"/>
</dbReference>
<dbReference type="SUPFAM" id="SSF52540">
    <property type="entry name" value="P-loop containing nucleoside triphosphate hydrolases"/>
    <property type="match status" value="1"/>
</dbReference>